<dbReference type="EC" id="2.5.1.15" evidence="5 10"/>
<reference evidence="12 13" key="1">
    <citation type="journal article" date="2020" name="ISME J.">
        <title>Comparative genomics reveals insights into cyanobacterial evolution and habitat adaptation.</title>
        <authorList>
            <person name="Chen M.Y."/>
            <person name="Teng W.K."/>
            <person name="Zhao L."/>
            <person name="Hu C.X."/>
            <person name="Zhou Y.K."/>
            <person name="Han B.P."/>
            <person name="Song L.R."/>
            <person name="Shu W.S."/>
        </authorList>
    </citation>
    <scope>NUCLEOTIDE SEQUENCE [LARGE SCALE GENOMIC DNA]</scope>
    <source>
        <strain evidence="12 13">FACHB-288</strain>
    </source>
</reference>
<dbReference type="InterPro" id="IPR000489">
    <property type="entry name" value="Pterin-binding_dom"/>
</dbReference>
<comment type="function">
    <text evidence="10">Catalyzes the condensation of para-aminobenzoate (pABA) with 6-hydroxymethyl-7,8-dihydropterin diphosphate (DHPt-PP) to form 7,8-dihydropteroate (H2Pte), the immediate precursor of folate derivatives.</text>
</comment>
<evidence type="ECO:0000256" key="10">
    <source>
        <dbReference type="RuleBase" id="RU361205"/>
    </source>
</evidence>
<evidence type="ECO:0000313" key="12">
    <source>
        <dbReference type="EMBL" id="MBD2194489.1"/>
    </source>
</evidence>
<keyword evidence="6 10" id="KW-0808">Transferase</keyword>
<dbReference type="EMBL" id="JACJQH010000004">
    <property type="protein sequence ID" value="MBD2194489.1"/>
    <property type="molecule type" value="Genomic_DNA"/>
</dbReference>
<keyword evidence="8 10" id="KW-0460">Magnesium</keyword>
<keyword evidence="13" id="KW-1185">Reference proteome</keyword>
<dbReference type="PROSITE" id="PS50972">
    <property type="entry name" value="PTERIN_BINDING"/>
    <property type="match status" value="1"/>
</dbReference>
<accession>A0ABR8A3Q1</accession>
<evidence type="ECO:0000256" key="9">
    <source>
        <dbReference type="ARBA" id="ARBA00022909"/>
    </source>
</evidence>
<proteinExistence type="inferred from homology"/>
<dbReference type="Gene3D" id="3.20.20.20">
    <property type="entry name" value="Dihydropteroate synthase-like"/>
    <property type="match status" value="1"/>
</dbReference>
<dbReference type="NCBIfam" id="TIGR01496">
    <property type="entry name" value="DHPS"/>
    <property type="match status" value="1"/>
</dbReference>
<evidence type="ECO:0000313" key="13">
    <source>
        <dbReference type="Proteomes" id="UP000658514"/>
    </source>
</evidence>
<organism evidence="12 13">
    <name type="scientific">Calothrix parietina FACHB-288</name>
    <dbReference type="NCBI Taxonomy" id="2692896"/>
    <lineage>
        <taxon>Bacteria</taxon>
        <taxon>Bacillati</taxon>
        <taxon>Cyanobacteriota</taxon>
        <taxon>Cyanophyceae</taxon>
        <taxon>Nostocales</taxon>
        <taxon>Calotrichaceae</taxon>
        <taxon>Calothrix</taxon>
    </lineage>
</organism>
<dbReference type="InterPro" id="IPR045031">
    <property type="entry name" value="DHP_synth-like"/>
</dbReference>
<protein>
    <recommendedName>
        <fullName evidence="5 10">Dihydropteroate synthase</fullName>
        <shortName evidence="10">DHPS</shortName>
        <ecNumber evidence="5 10">2.5.1.15</ecNumber>
    </recommendedName>
    <alternativeName>
        <fullName evidence="10">Dihydropteroate pyrophosphorylase</fullName>
    </alternativeName>
</protein>
<evidence type="ECO:0000259" key="11">
    <source>
        <dbReference type="PROSITE" id="PS50972"/>
    </source>
</evidence>
<comment type="catalytic activity">
    <reaction evidence="1">
        <text>(7,8-dihydropterin-6-yl)methyl diphosphate + 4-aminobenzoate = 7,8-dihydropteroate + diphosphate</text>
        <dbReference type="Rhea" id="RHEA:19949"/>
        <dbReference type="ChEBI" id="CHEBI:17836"/>
        <dbReference type="ChEBI" id="CHEBI:17839"/>
        <dbReference type="ChEBI" id="CHEBI:33019"/>
        <dbReference type="ChEBI" id="CHEBI:72950"/>
        <dbReference type="EC" id="2.5.1.15"/>
    </reaction>
</comment>
<evidence type="ECO:0000256" key="6">
    <source>
        <dbReference type="ARBA" id="ARBA00022679"/>
    </source>
</evidence>
<dbReference type="Proteomes" id="UP000658514">
    <property type="component" value="Unassembled WGS sequence"/>
</dbReference>
<keyword evidence="7 10" id="KW-0479">Metal-binding</keyword>
<dbReference type="PROSITE" id="PS00793">
    <property type="entry name" value="DHPS_2"/>
    <property type="match status" value="1"/>
</dbReference>
<dbReference type="PANTHER" id="PTHR20941:SF1">
    <property type="entry name" value="FOLIC ACID SYNTHESIS PROTEIN FOL1"/>
    <property type="match status" value="1"/>
</dbReference>
<name>A0ABR8A3Q1_9CYAN</name>
<evidence type="ECO:0000256" key="4">
    <source>
        <dbReference type="ARBA" id="ARBA00009503"/>
    </source>
</evidence>
<dbReference type="PROSITE" id="PS00792">
    <property type="entry name" value="DHPS_1"/>
    <property type="match status" value="1"/>
</dbReference>
<feature type="domain" description="Pterin-binding" evidence="11">
    <location>
        <begin position="18"/>
        <end position="272"/>
    </location>
</feature>
<dbReference type="SUPFAM" id="SSF51717">
    <property type="entry name" value="Dihydropteroate synthetase-like"/>
    <property type="match status" value="1"/>
</dbReference>
<gene>
    <name evidence="12" type="primary">folP</name>
    <name evidence="12" type="ORF">H6G24_03135</name>
</gene>
<keyword evidence="9 10" id="KW-0289">Folate biosynthesis</keyword>
<evidence type="ECO:0000256" key="5">
    <source>
        <dbReference type="ARBA" id="ARBA00012458"/>
    </source>
</evidence>
<dbReference type="GO" id="GO:0004156">
    <property type="term" value="F:dihydropteroate synthase activity"/>
    <property type="evidence" value="ECO:0007669"/>
    <property type="project" value="UniProtKB-EC"/>
</dbReference>
<dbReference type="InterPro" id="IPR011005">
    <property type="entry name" value="Dihydropteroate_synth-like_sf"/>
</dbReference>
<sequence length="284" mass="30855">MPNNLILRGRCFQWGQQTYLMGVLNVTPDSFSDGGEFNNLHGAVAQAKALVAAGADIIDVGGQSTRPGAEQITLEEELQRVLPVVQALRSEIDLPVSVDTTRAEVAKASVAIGADLINDISGGTFDPQMLPTVANLGVPIVLMHIRGNPQNMQQQTDYQDLMAEIYNFLAQQITAATAVGIDQQKIIIDPGIGFAKNYEQNLEIFRRLQSLKTLKCPILVGPSRKSFIGRILNQPDAKARVWGTAAACCAAIFHGADILRVHDVKEMRDVLLVTDAIYRHSAPD</sequence>
<comment type="similarity">
    <text evidence="4 10">Belongs to the DHPS family.</text>
</comment>
<evidence type="ECO:0000256" key="1">
    <source>
        <dbReference type="ARBA" id="ARBA00000012"/>
    </source>
</evidence>
<dbReference type="CDD" id="cd00739">
    <property type="entry name" value="DHPS"/>
    <property type="match status" value="1"/>
</dbReference>
<evidence type="ECO:0000256" key="8">
    <source>
        <dbReference type="ARBA" id="ARBA00022842"/>
    </source>
</evidence>
<comment type="cofactor">
    <cofactor evidence="2 10">
        <name>Mg(2+)</name>
        <dbReference type="ChEBI" id="CHEBI:18420"/>
    </cofactor>
</comment>
<dbReference type="InterPro" id="IPR006390">
    <property type="entry name" value="DHP_synth_dom"/>
</dbReference>
<comment type="pathway">
    <text evidence="3 10">Cofactor biosynthesis; tetrahydrofolate biosynthesis; 7,8-dihydrofolate from 2-amino-4-hydroxy-6-hydroxymethyl-7,8-dihydropteridine diphosphate and 4-aminobenzoate: step 1/2.</text>
</comment>
<evidence type="ECO:0000256" key="7">
    <source>
        <dbReference type="ARBA" id="ARBA00022723"/>
    </source>
</evidence>
<comment type="caution">
    <text evidence="12">The sequence shown here is derived from an EMBL/GenBank/DDBJ whole genome shotgun (WGS) entry which is preliminary data.</text>
</comment>
<dbReference type="Pfam" id="PF00809">
    <property type="entry name" value="Pterin_bind"/>
    <property type="match status" value="1"/>
</dbReference>
<dbReference type="PANTHER" id="PTHR20941">
    <property type="entry name" value="FOLATE SYNTHESIS PROTEINS"/>
    <property type="match status" value="1"/>
</dbReference>
<evidence type="ECO:0000256" key="3">
    <source>
        <dbReference type="ARBA" id="ARBA00004763"/>
    </source>
</evidence>
<evidence type="ECO:0000256" key="2">
    <source>
        <dbReference type="ARBA" id="ARBA00001946"/>
    </source>
</evidence>